<evidence type="ECO:0000313" key="1">
    <source>
        <dbReference type="EMBL" id="KAI3360548.1"/>
    </source>
</evidence>
<organism evidence="1 2">
    <name type="scientific">Scortum barcoo</name>
    <name type="common">barcoo grunter</name>
    <dbReference type="NCBI Taxonomy" id="214431"/>
    <lineage>
        <taxon>Eukaryota</taxon>
        <taxon>Metazoa</taxon>
        <taxon>Chordata</taxon>
        <taxon>Craniata</taxon>
        <taxon>Vertebrata</taxon>
        <taxon>Euteleostomi</taxon>
        <taxon>Actinopterygii</taxon>
        <taxon>Neopterygii</taxon>
        <taxon>Teleostei</taxon>
        <taxon>Neoteleostei</taxon>
        <taxon>Acanthomorphata</taxon>
        <taxon>Eupercaria</taxon>
        <taxon>Centrarchiformes</taxon>
        <taxon>Terapontoidei</taxon>
        <taxon>Terapontidae</taxon>
        <taxon>Scortum</taxon>
    </lineage>
</organism>
<sequence>MCLLNDSGEYKVVVYPVGDTFGDGAVRLDVYVPVSNVQATASSTEFVEFSSSVRLSCSSPGSSLSFLWMNSSSEVTASDRVQLTDGGANLTIVDVTRYDEGPFVCRVSNPVSHGDSDPIKLSISYGPENVRISPSQEYHEEGSNISLSCSADSRPAAQFQWFLNGDLLPDTGPELILTNIQMSESGNYSCQAFNSKTLRYQTSQSAAVTVLIGLCYGAGVITVDSHRGAAGESVTFTTSVKPAAESFLALTWSVNGTINVITSTSVDVVGHDYENRITLDKSTGSLVLRNLTEKDSGEYELIIIPQGAGQIQGTANLEVMTTVSRPTMACPTENLIEGKTSVNLTCDTDGFMSTRVWMKDGKRLVSGDRFRFYDGNRVLSISPVNRRDTGEFLCNVSNDISFDTARCTLKVYCVSRGDGVLPDRLIATVGAPVMFTTTVTPPETPFLVVSWGFSGIHGLSNIITSSTVIITEPPYVDRVTLFRSTASLELRNVSLNDNGEYTVTVIPNGGVQQRGNCKLTVYVGPENINLTLSPSQEYYDEGADVSLICLTDSRPAAQFQWFLNGHLLPDNGPELRLMNIQRSQSGNYSCRAFNDRTMRNQTSQPIAVFVLISNISDVVITPSATDLSELSSSVSLSCSSSGSFPSFVWLNDTSEVTTTDRVQLTDGGAILSIINVTRYDQGPFICHVFNNFSNYTSDPVKLFISWYIKAHLFRFQMWWQRQTTQSCSSSAALSVCPAPLLDPLLSFLWMNGSSEVTASDRVQLTDEGGTLTILTVTRYDQGPFRCRVSNGVSGGISQPVNVFIQYGPDNVAIKGPESIHVGDFTVLYCSTMSVPSAKFTWLFNGKPAGFHEAVYIIPSIRQSDSGTYTCTALNTATEQSQTVNHKLTVIDFSDCDCSVAAGRDSTASMQHIEKSLFLVNFMVA</sequence>
<dbReference type="Proteomes" id="UP000831701">
    <property type="component" value="Chromosome 16"/>
</dbReference>
<reference evidence="1" key="1">
    <citation type="submission" date="2022-04" db="EMBL/GenBank/DDBJ databases">
        <title>Jade perch genome.</title>
        <authorList>
            <person name="Chao B."/>
        </authorList>
    </citation>
    <scope>NUCLEOTIDE SEQUENCE</scope>
    <source>
        <strain evidence="1">CB-2022</strain>
    </source>
</reference>
<gene>
    <name evidence="1" type="ORF">L3Q82_002424</name>
</gene>
<comment type="caution">
    <text evidence="1">The sequence shown here is derived from an EMBL/GenBank/DDBJ whole genome shotgun (WGS) entry which is preliminary data.</text>
</comment>
<accession>A0ACB8W177</accession>
<dbReference type="EMBL" id="CM041546">
    <property type="protein sequence ID" value="KAI3360548.1"/>
    <property type="molecule type" value="Genomic_DNA"/>
</dbReference>
<evidence type="ECO:0000313" key="2">
    <source>
        <dbReference type="Proteomes" id="UP000831701"/>
    </source>
</evidence>
<proteinExistence type="predicted"/>
<keyword evidence="2" id="KW-1185">Reference proteome</keyword>
<name>A0ACB8W177_9TELE</name>
<protein>
    <submittedName>
        <fullName evidence="1">Uncharacterized protein</fullName>
    </submittedName>
</protein>